<dbReference type="Pfam" id="PF00899">
    <property type="entry name" value="ThiF"/>
    <property type="match status" value="1"/>
</dbReference>
<dbReference type="InterPro" id="IPR000594">
    <property type="entry name" value="ThiF_NAD_FAD-bd"/>
</dbReference>
<dbReference type="PROSITE" id="PS50206">
    <property type="entry name" value="RHODANESE_3"/>
    <property type="match status" value="1"/>
</dbReference>
<evidence type="ECO:0000313" key="3">
    <source>
        <dbReference type="Proteomes" id="UP001182556"/>
    </source>
</evidence>
<dbReference type="Gene3D" id="3.40.50.720">
    <property type="entry name" value="NAD(P)-binding Rossmann-like Domain"/>
    <property type="match status" value="1"/>
</dbReference>
<dbReference type="Gene3D" id="3.40.250.10">
    <property type="entry name" value="Rhodanese-like domain"/>
    <property type="match status" value="1"/>
</dbReference>
<gene>
    <name evidence="2" type="ORF">DB88DRAFT_508602</name>
</gene>
<sequence length="267" mass="28837">MTRYLLSDASVLLDKPLVSGAAISTAGQWAVYGGTSPSGSRRACYRCMWPRVVGDGGGRCDEIGVWGPVVGLVGVAMAGEALRLVLGSEERQQSLHLYHMGGDPLVRTVKIRPPSVKCIACGPNRTIDKLEDYDYETFCSGPTSGDGFVGGTDRISAKEFAQSIGEAQGEGKERKSIIVDTRPPVEYEICSLPNTINIPFDKILKDPTQIPNADETIFICRRGNDSLLAARALRASLEERGQQGEVKDVMGGLVAWARDVDPDFPVY</sequence>
<dbReference type="Pfam" id="PF00581">
    <property type="entry name" value="Rhodanese"/>
    <property type="match status" value="1"/>
</dbReference>
<dbReference type="SMART" id="SM00450">
    <property type="entry name" value="RHOD"/>
    <property type="match status" value="1"/>
</dbReference>
<feature type="domain" description="Rhodanese" evidence="1">
    <location>
        <begin position="172"/>
        <end position="265"/>
    </location>
</feature>
<dbReference type="GO" id="GO:0008641">
    <property type="term" value="F:ubiquitin-like modifier activating enzyme activity"/>
    <property type="evidence" value="ECO:0007669"/>
    <property type="project" value="InterPro"/>
</dbReference>
<dbReference type="InterPro" id="IPR035985">
    <property type="entry name" value="Ubiquitin-activating_enz"/>
</dbReference>
<dbReference type="InterPro" id="IPR001763">
    <property type="entry name" value="Rhodanese-like_dom"/>
</dbReference>
<dbReference type="EMBL" id="JAODAN010000002">
    <property type="protein sequence ID" value="KAK1926506.1"/>
    <property type="molecule type" value="Genomic_DNA"/>
</dbReference>
<name>A0AAD9FUG1_PAPLA</name>
<reference evidence="2" key="1">
    <citation type="submission" date="2023-02" db="EMBL/GenBank/DDBJ databases">
        <title>Identification and recombinant expression of a fungal hydrolase from Papiliotrema laurentii that hydrolyzes apple cutin and clears colloidal polyester polyurethane.</title>
        <authorList>
            <consortium name="DOE Joint Genome Institute"/>
            <person name="Roman V.A."/>
            <person name="Bojanowski C."/>
            <person name="Crable B.R."/>
            <person name="Wagner D.N."/>
            <person name="Hung C.S."/>
            <person name="Nadeau L.J."/>
            <person name="Schratz L."/>
            <person name="Haridas S."/>
            <person name="Pangilinan J."/>
            <person name="Lipzen A."/>
            <person name="Na H."/>
            <person name="Yan M."/>
            <person name="Ng V."/>
            <person name="Grigoriev I.V."/>
            <person name="Spatafora J.W."/>
            <person name="Barlow D."/>
            <person name="Biffinger J."/>
            <person name="Kelley-Loughnane N."/>
            <person name="Varaljay V.A."/>
            <person name="Crookes-Goodson W.J."/>
        </authorList>
    </citation>
    <scope>NUCLEOTIDE SEQUENCE</scope>
    <source>
        <strain evidence="2">5307AH</strain>
    </source>
</reference>
<protein>
    <recommendedName>
        <fullName evidence="1">Rhodanese domain-containing protein</fullName>
    </recommendedName>
</protein>
<comment type="caution">
    <text evidence="2">The sequence shown here is derived from an EMBL/GenBank/DDBJ whole genome shotgun (WGS) entry which is preliminary data.</text>
</comment>
<proteinExistence type="predicted"/>
<organism evidence="2 3">
    <name type="scientific">Papiliotrema laurentii</name>
    <name type="common">Cryptococcus laurentii</name>
    <dbReference type="NCBI Taxonomy" id="5418"/>
    <lineage>
        <taxon>Eukaryota</taxon>
        <taxon>Fungi</taxon>
        <taxon>Dikarya</taxon>
        <taxon>Basidiomycota</taxon>
        <taxon>Agaricomycotina</taxon>
        <taxon>Tremellomycetes</taxon>
        <taxon>Tremellales</taxon>
        <taxon>Rhynchogastremaceae</taxon>
        <taxon>Papiliotrema</taxon>
    </lineage>
</organism>
<keyword evidence="3" id="KW-1185">Reference proteome</keyword>
<evidence type="ECO:0000313" key="2">
    <source>
        <dbReference type="EMBL" id="KAK1926506.1"/>
    </source>
</evidence>
<dbReference type="AlphaFoldDB" id="A0AAD9FUG1"/>
<dbReference type="SUPFAM" id="SSF69572">
    <property type="entry name" value="Activating enzymes of the ubiquitin-like proteins"/>
    <property type="match status" value="1"/>
</dbReference>
<evidence type="ECO:0000259" key="1">
    <source>
        <dbReference type="PROSITE" id="PS50206"/>
    </source>
</evidence>
<accession>A0AAD9FUG1</accession>
<dbReference type="Proteomes" id="UP001182556">
    <property type="component" value="Unassembled WGS sequence"/>
</dbReference>
<dbReference type="InterPro" id="IPR036873">
    <property type="entry name" value="Rhodanese-like_dom_sf"/>
</dbReference>